<gene>
    <name evidence="1" type="ORF">M9458_026327</name>
</gene>
<dbReference type="EMBL" id="JAMKFB020000013">
    <property type="protein sequence ID" value="KAL0177433.1"/>
    <property type="molecule type" value="Genomic_DNA"/>
</dbReference>
<feature type="non-terminal residue" evidence="1">
    <location>
        <position position="52"/>
    </location>
</feature>
<dbReference type="Proteomes" id="UP001529510">
    <property type="component" value="Unassembled WGS sequence"/>
</dbReference>
<name>A0ABD0PTS4_CIRMR</name>
<keyword evidence="2" id="KW-1185">Reference proteome</keyword>
<protein>
    <submittedName>
        <fullName evidence="1">Uncharacterized protein</fullName>
    </submittedName>
</protein>
<sequence length="52" mass="6373">MLITEENLMTTIIRTFMDHLRHRDLQGRFQFERYTAQQAFKFRRVQSLIGDL</sequence>
<comment type="caution">
    <text evidence="1">The sequence shown here is derived from an EMBL/GenBank/DDBJ whole genome shotgun (WGS) entry which is preliminary data.</text>
</comment>
<organism evidence="1 2">
    <name type="scientific">Cirrhinus mrigala</name>
    <name type="common">Mrigala</name>
    <dbReference type="NCBI Taxonomy" id="683832"/>
    <lineage>
        <taxon>Eukaryota</taxon>
        <taxon>Metazoa</taxon>
        <taxon>Chordata</taxon>
        <taxon>Craniata</taxon>
        <taxon>Vertebrata</taxon>
        <taxon>Euteleostomi</taxon>
        <taxon>Actinopterygii</taxon>
        <taxon>Neopterygii</taxon>
        <taxon>Teleostei</taxon>
        <taxon>Ostariophysi</taxon>
        <taxon>Cypriniformes</taxon>
        <taxon>Cyprinidae</taxon>
        <taxon>Labeoninae</taxon>
        <taxon>Labeonini</taxon>
        <taxon>Cirrhinus</taxon>
    </lineage>
</organism>
<evidence type="ECO:0000313" key="2">
    <source>
        <dbReference type="Proteomes" id="UP001529510"/>
    </source>
</evidence>
<proteinExistence type="predicted"/>
<reference evidence="1 2" key="1">
    <citation type="submission" date="2024-05" db="EMBL/GenBank/DDBJ databases">
        <title>Genome sequencing and assembly of Indian major carp, Cirrhinus mrigala (Hamilton, 1822).</title>
        <authorList>
            <person name="Mohindra V."/>
            <person name="Chowdhury L.M."/>
            <person name="Lal K."/>
            <person name="Jena J.K."/>
        </authorList>
    </citation>
    <scope>NUCLEOTIDE SEQUENCE [LARGE SCALE GENOMIC DNA]</scope>
    <source>
        <strain evidence="1">CM1030</strain>
        <tissue evidence="1">Blood</tissue>
    </source>
</reference>
<dbReference type="AlphaFoldDB" id="A0ABD0PTS4"/>
<accession>A0ABD0PTS4</accession>
<evidence type="ECO:0000313" key="1">
    <source>
        <dbReference type="EMBL" id="KAL0177433.1"/>
    </source>
</evidence>